<dbReference type="EMBL" id="CAADEZ010000059">
    <property type="protein sequence ID" value="VFJ48425.1"/>
    <property type="molecule type" value="Genomic_DNA"/>
</dbReference>
<keyword evidence="5" id="KW-0862">Zinc</keyword>
<evidence type="ECO:0000256" key="4">
    <source>
        <dbReference type="ARBA" id="ARBA00022729"/>
    </source>
</evidence>
<dbReference type="Gene3D" id="3.40.50.1980">
    <property type="entry name" value="Nitrogenase molybdenum iron protein domain"/>
    <property type="match status" value="2"/>
</dbReference>
<dbReference type="GO" id="GO:0046872">
    <property type="term" value="F:metal ion binding"/>
    <property type="evidence" value="ECO:0007669"/>
    <property type="project" value="InterPro"/>
</dbReference>
<dbReference type="GO" id="GO:0006829">
    <property type="term" value="P:zinc ion transport"/>
    <property type="evidence" value="ECO:0007669"/>
    <property type="project" value="UniProtKB-KW"/>
</dbReference>
<dbReference type="Pfam" id="PF01297">
    <property type="entry name" value="ZnuA"/>
    <property type="match status" value="1"/>
</dbReference>
<protein>
    <recommendedName>
        <fullName evidence="2">High-affinity zinc uptake system protein ZnuA</fullName>
    </recommendedName>
</protein>
<keyword evidence="6" id="KW-0175">Coiled coil</keyword>
<evidence type="ECO:0000256" key="3">
    <source>
        <dbReference type="ARBA" id="ARBA00022448"/>
    </source>
</evidence>
<evidence type="ECO:0000256" key="6">
    <source>
        <dbReference type="SAM" id="Coils"/>
    </source>
</evidence>
<keyword evidence="3" id="KW-0813">Transport</keyword>
<feature type="coiled-coil region" evidence="6">
    <location>
        <begin position="207"/>
        <end position="234"/>
    </location>
</feature>
<dbReference type="InterPro" id="IPR006127">
    <property type="entry name" value="ZnuA-like"/>
</dbReference>
<dbReference type="InterPro" id="IPR050492">
    <property type="entry name" value="Bact_metal-bind_prot9"/>
</dbReference>
<organism evidence="8">
    <name type="scientific">Candidatus Kentrum sp. FM</name>
    <dbReference type="NCBI Taxonomy" id="2126340"/>
    <lineage>
        <taxon>Bacteria</taxon>
        <taxon>Pseudomonadati</taxon>
        <taxon>Pseudomonadota</taxon>
        <taxon>Gammaproteobacteria</taxon>
        <taxon>Candidatus Kentrum</taxon>
    </lineage>
</organism>
<comment type="similarity">
    <text evidence="1">Belongs to the bacterial solute-binding protein 9 family.</text>
</comment>
<keyword evidence="5" id="KW-0864">Zinc transport</keyword>
<evidence type="ECO:0000256" key="7">
    <source>
        <dbReference type="SAM" id="SignalP"/>
    </source>
</evidence>
<proteinExistence type="inferred from homology"/>
<dbReference type="AlphaFoldDB" id="A0A450S8V9"/>
<accession>A0A450S8V9</accession>
<reference evidence="8" key="1">
    <citation type="submission" date="2019-02" db="EMBL/GenBank/DDBJ databases">
        <authorList>
            <person name="Gruber-Vodicka R. H."/>
            <person name="Seah K. B. B."/>
        </authorList>
    </citation>
    <scope>NUCLEOTIDE SEQUENCE</scope>
    <source>
        <strain evidence="8">BECK_BZ163</strain>
    </source>
</reference>
<sequence length="372" mass="41456">MIFRKILYVLSLSVLMPFPGAPADEVPRVVASILPVHSLVSGVMRGVGNPSLIVRGYGSPHTYRMRPSDAVKLHDADLVFWIGDTLESFLRKPLSSLPKPVRAVSLMETDGLTLLKNREGGLWEHHHPALRTEPAPLPGTRHGNFVSPIQKHPEETEQHATLAATETHQHLGYNPHIWLDPKNAKQLVKTIAHHLSEVDPVHGTRYEINASDLLQRMEDLAERLRKQLSGLTSVPYLVFHDAYPYLETRYGLQAVGTVTATPDRMPSARRIAELRSAIERLNIRCIFREPQFDAKVIEAALDDANITRPVTIRVLDPLGVGITPGPDLWFHVMENHARVMADCLGPTARSLSDLGCSAAEKRISARISENFR</sequence>
<feature type="signal peptide" evidence="7">
    <location>
        <begin position="1"/>
        <end position="23"/>
    </location>
</feature>
<dbReference type="PANTHER" id="PTHR42953:SF3">
    <property type="entry name" value="HIGH-AFFINITY ZINC UPTAKE SYSTEM PROTEIN ZNUA"/>
    <property type="match status" value="1"/>
</dbReference>
<evidence type="ECO:0000256" key="1">
    <source>
        <dbReference type="ARBA" id="ARBA00011028"/>
    </source>
</evidence>
<evidence type="ECO:0000313" key="8">
    <source>
        <dbReference type="EMBL" id="VFJ48425.1"/>
    </source>
</evidence>
<evidence type="ECO:0000256" key="2">
    <source>
        <dbReference type="ARBA" id="ARBA00015915"/>
    </source>
</evidence>
<dbReference type="PANTHER" id="PTHR42953">
    <property type="entry name" value="HIGH-AFFINITY ZINC UPTAKE SYSTEM PROTEIN ZNUA-RELATED"/>
    <property type="match status" value="1"/>
</dbReference>
<dbReference type="SUPFAM" id="SSF53807">
    <property type="entry name" value="Helical backbone' metal receptor"/>
    <property type="match status" value="1"/>
</dbReference>
<feature type="chain" id="PRO_5019045134" description="High-affinity zinc uptake system protein ZnuA" evidence="7">
    <location>
        <begin position="24"/>
        <end position="372"/>
    </location>
</feature>
<keyword evidence="4 7" id="KW-0732">Signal</keyword>
<name>A0A450S8V9_9GAMM</name>
<gene>
    <name evidence="8" type="ORF">BECKFM1743A_GA0114220_100597</name>
</gene>
<evidence type="ECO:0000256" key="5">
    <source>
        <dbReference type="ARBA" id="ARBA00022906"/>
    </source>
</evidence>
<keyword evidence="5" id="KW-0406">Ion transport</keyword>